<dbReference type="Gene3D" id="2.40.50.140">
    <property type="entry name" value="Nucleic acid-binding proteins"/>
    <property type="match status" value="1"/>
</dbReference>
<dbReference type="EMBL" id="SWLB01000017">
    <property type="protein sequence ID" value="KAF3327378.1"/>
    <property type="molecule type" value="Genomic_DNA"/>
</dbReference>
<keyword evidence="2" id="KW-1185">Reference proteome</keyword>
<accession>A0A833QRC1</accession>
<dbReference type="Proteomes" id="UP000623129">
    <property type="component" value="Unassembled WGS sequence"/>
</dbReference>
<dbReference type="OrthoDB" id="2446218at2759"/>
<gene>
    <name evidence="1" type="ORF">FCM35_KLT07496</name>
</gene>
<comment type="caution">
    <text evidence="1">The sequence shown here is derived from an EMBL/GenBank/DDBJ whole genome shotgun (WGS) entry which is preliminary data.</text>
</comment>
<protein>
    <submittedName>
        <fullName evidence="1">Uncharacterized protein</fullName>
    </submittedName>
</protein>
<dbReference type="PANTHER" id="PTHR38542:SF2">
    <property type="entry name" value="REPLICATION FACTOR A C-TERMINAL DOMAIN-CONTAINING PROTEIN"/>
    <property type="match status" value="1"/>
</dbReference>
<name>A0A833QRC1_9POAL</name>
<dbReference type="InterPro" id="IPR012340">
    <property type="entry name" value="NA-bd_OB-fold"/>
</dbReference>
<dbReference type="PANTHER" id="PTHR38542">
    <property type="entry name" value="OS04G0450500 PROTEIN"/>
    <property type="match status" value="1"/>
</dbReference>
<organism evidence="1 2">
    <name type="scientific">Carex littledalei</name>
    <dbReference type="NCBI Taxonomy" id="544730"/>
    <lineage>
        <taxon>Eukaryota</taxon>
        <taxon>Viridiplantae</taxon>
        <taxon>Streptophyta</taxon>
        <taxon>Embryophyta</taxon>
        <taxon>Tracheophyta</taxon>
        <taxon>Spermatophyta</taxon>
        <taxon>Magnoliopsida</taxon>
        <taxon>Liliopsida</taxon>
        <taxon>Poales</taxon>
        <taxon>Cyperaceae</taxon>
        <taxon>Cyperoideae</taxon>
        <taxon>Cariceae</taxon>
        <taxon>Carex</taxon>
        <taxon>Carex subgen. Euthyceras</taxon>
    </lineage>
</organism>
<reference evidence="1" key="1">
    <citation type="submission" date="2020-01" db="EMBL/GenBank/DDBJ databases">
        <title>Genome sequence of Kobresia littledalei, the first chromosome-level genome in the family Cyperaceae.</title>
        <authorList>
            <person name="Qu G."/>
        </authorList>
    </citation>
    <scope>NUCLEOTIDE SEQUENCE</scope>
    <source>
        <strain evidence="1">C.B.Clarke</strain>
        <tissue evidence="1">Leaf</tissue>
    </source>
</reference>
<sequence length="371" mass="41581">MATITGWYGPLIDLASASCHVDHFVQLLVFVRHSQSIYREYGPKQGAFLKTLVQVGDNSRPNFPLSVWSENIRSIIHVGDVILLQNVKITKFRETLEASTAQVSTIRVLVHSSQLISSRGNNAMAADCNLGEALRAKLKKVIEWVLSTESALDQIENIELPKEKSLEEQKPKIDLSVMDIMALSSSCSMSLRATIIDISLHFPAKSGMKENFFVSSILYRIPDKKIVQAFVSKGCCQCGVPLDLRSSSGGNIIQPYSEKCSTCLHEPSQIYRPFLLYVRDPSGHIPLLVRNKTAEILFGNIAAQNIYKCNHQGDENPSFQNFWVLLLKSLLQRDKNSPFYFEISLDAMKQPENGRFELISFKVSLHDSGTK</sequence>
<proteinExistence type="predicted"/>
<dbReference type="AlphaFoldDB" id="A0A833QRC1"/>
<evidence type="ECO:0000313" key="1">
    <source>
        <dbReference type="EMBL" id="KAF3327378.1"/>
    </source>
</evidence>
<evidence type="ECO:0000313" key="2">
    <source>
        <dbReference type="Proteomes" id="UP000623129"/>
    </source>
</evidence>